<dbReference type="EMBL" id="JABVBA010000007">
    <property type="protein sequence ID" value="NVF11847.1"/>
    <property type="molecule type" value="Genomic_DNA"/>
</dbReference>
<evidence type="ECO:0000313" key="2">
    <source>
        <dbReference type="Proteomes" id="UP000540919"/>
    </source>
</evidence>
<keyword evidence="2" id="KW-1185">Reference proteome</keyword>
<dbReference type="Proteomes" id="UP000540919">
    <property type="component" value="Unassembled WGS sequence"/>
</dbReference>
<evidence type="ECO:0000313" key="1">
    <source>
        <dbReference type="EMBL" id="NVF11847.1"/>
    </source>
</evidence>
<accession>A0ABX2NBK0</accession>
<name>A0ABX2NBK0_9FIRM</name>
<gene>
    <name evidence="1" type="ORF">HV819_07630</name>
</gene>
<organism evidence="1 2">
    <name type="scientific">Anaerococcus faecalis</name>
    <dbReference type="NCBI Taxonomy" id="2742993"/>
    <lineage>
        <taxon>Bacteria</taxon>
        <taxon>Bacillati</taxon>
        <taxon>Bacillota</taxon>
        <taxon>Tissierellia</taxon>
        <taxon>Tissierellales</taxon>
        <taxon>Peptoniphilaceae</taxon>
        <taxon>Anaerococcus</taxon>
    </lineage>
</organism>
<sequence>MQLTKLNLNFNNRLHSVTAPLTCPYCGKVVELIERNSTMMAFSKNQEIYLKILFAKCCSKNLAATYLLEKPQNEEIKIEFISSYPMSSDTYFYPSIQDLSPNCIRLYKDSSFAYDHNMYDLAAMGYRKSLEYLIKDYAIKELNKPKEEVVKKSLYDSISSYMPLQQLINTADVVRLLANDKTHYQEKYKEYDIEVLKKYLDIFLKLIDTDYSINHPPVSRQN</sequence>
<dbReference type="RefSeq" id="WP_176269897.1">
    <property type="nucleotide sequence ID" value="NZ_JABVBA010000007.1"/>
</dbReference>
<proteinExistence type="predicted"/>
<reference evidence="1 2" key="1">
    <citation type="submission" date="2020-06" db="EMBL/GenBank/DDBJ databases">
        <title>Anaerococcus sp. nov., isolated form swine feces.</title>
        <authorList>
            <person name="Yu S."/>
        </authorList>
    </citation>
    <scope>NUCLEOTIDE SEQUENCE [LARGE SCALE GENOMIC DNA]</scope>
    <source>
        <strain evidence="1 2">AGMB00486</strain>
    </source>
</reference>
<protein>
    <submittedName>
        <fullName evidence="1">DUF4145 domain-containing protein</fullName>
    </submittedName>
</protein>
<comment type="caution">
    <text evidence="1">The sequence shown here is derived from an EMBL/GenBank/DDBJ whole genome shotgun (WGS) entry which is preliminary data.</text>
</comment>